<feature type="region of interest" description="Disordered" evidence="1">
    <location>
        <begin position="1"/>
        <end position="42"/>
    </location>
</feature>
<evidence type="ECO:0000313" key="2">
    <source>
        <dbReference type="EMBL" id="GAY20208.1"/>
    </source>
</evidence>
<sequence>MHEGVLGAHEGIGKGVRAPPLSSVRPELVDPKGGDSQRLHFL</sequence>
<dbReference type="Proteomes" id="UP000221538">
    <property type="component" value="Unassembled WGS sequence"/>
</dbReference>
<evidence type="ECO:0000313" key="3">
    <source>
        <dbReference type="Proteomes" id="UP000221538"/>
    </source>
</evidence>
<evidence type="ECO:0000256" key="1">
    <source>
        <dbReference type="SAM" id="MobiDB-lite"/>
    </source>
</evidence>
<dbReference type="AlphaFoldDB" id="A0A292ZAP9"/>
<reference evidence="2 3" key="1">
    <citation type="journal article" date="2013" name="Biodegradation">
        <title>Occurrence of 4-tert-butylphenol (4-t-BP) biodegradation in an aquatic sample caused by the presence of Spirodela polyrrhiza and isolation of a 4-t-BP-utilizing bacterium.</title>
        <authorList>
            <person name="Ogata Y."/>
            <person name="Toyama T."/>
            <person name="Yu N."/>
            <person name="Wang X."/>
            <person name="Sei K."/>
            <person name="Ike M."/>
        </authorList>
    </citation>
    <scope>NUCLEOTIDE SEQUENCE [LARGE SCALE GENOMIC DNA]</scope>
    <source>
        <strain evidence="2 3">OMI</strain>
    </source>
</reference>
<dbReference type="EMBL" id="BEWI01000030">
    <property type="protein sequence ID" value="GAY20208.1"/>
    <property type="molecule type" value="Genomic_DNA"/>
</dbReference>
<accession>A0A292ZAP9</accession>
<comment type="caution">
    <text evidence="2">The sequence shown here is derived from an EMBL/GenBank/DDBJ whole genome shotgun (WGS) entry which is preliminary data.</text>
</comment>
<name>A0A292ZAP9_SPHSA</name>
<feature type="compositionally biased region" description="Basic and acidic residues" evidence="1">
    <location>
        <begin position="27"/>
        <end position="42"/>
    </location>
</feature>
<gene>
    <name evidence="2" type="ORF">SFOMI_0731</name>
</gene>
<organism evidence="2 3">
    <name type="scientific">Sphingobium fuliginis (strain ATCC 27551)</name>
    <dbReference type="NCBI Taxonomy" id="336203"/>
    <lineage>
        <taxon>Bacteria</taxon>
        <taxon>Pseudomonadati</taxon>
        <taxon>Pseudomonadota</taxon>
        <taxon>Alphaproteobacteria</taxon>
        <taxon>Sphingomonadales</taxon>
        <taxon>Sphingomonadaceae</taxon>
        <taxon>Sphingobium</taxon>
    </lineage>
</organism>
<proteinExistence type="predicted"/>
<protein>
    <submittedName>
        <fullName evidence="2">Uncharacterized protein</fullName>
    </submittedName>
</protein>
<reference evidence="2 3" key="2">
    <citation type="journal article" date="2013" name="Environ. Sci. Technol.">
        <title>The 4-tert-butylphenol-utilizing bacterium Sphingobium fuliginis OMI can degrade bisphenols via phenolic ring hydroxylation and meta-cleavage pathway.</title>
        <authorList>
            <person name="Ogata Y."/>
            <person name="Goda S."/>
            <person name="Toyama T."/>
            <person name="Sei K."/>
            <person name="Ike M."/>
        </authorList>
    </citation>
    <scope>NUCLEOTIDE SEQUENCE [LARGE SCALE GENOMIC DNA]</scope>
    <source>
        <strain evidence="2 3">OMI</strain>
    </source>
</reference>